<organism evidence="2 3">
    <name type="scientific">Paraclostridium bifermentans</name>
    <name type="common">Clostridium bifermentans</name>
    <dbReference type="NCBI Taxonomy" id="1490"/>
    <lineage>
        <taxon>Bacteria</taxon>
        <taxon>Bacillati</taxon>
        <taxon>Bacillota</taxon>
        <taxon>Clostridia</taxon>
        <taxon>Peptostreptococcales</taxon>
        <taxon>Peptostreptococcaceae</taxon>
        <taxon>Paraclostridium</taxon>
    </lineage>
</organism>
<feature type="region of interest" description="Disordered" evidence="1">
    <location>
        <begin position="28"/>
        <end position="73"/>
    </location>
</feature>
<dbReference type="Proteomes" id="UP001239169">
    <property type="component" value="Plasmid unnamed2"/>
</dbReference>
<accession>A0ABY8R9P2</accession>
<evidence type="ECO:0008006" key="4">
    <source>
        <dbReference type="Google" id="ProtNLM"/>
    </source>
</evidence>
<feature type="compositionally biased region" description="Polar residues" evidence="1">
    <location>
        <begin position="28"/>
        <end position="37"/>
    </location>
</feature>
<dbReference type="SUPFAM" id="SSF58104">
    <property type="entry name" value="Methyl-accepting chemotaxis protein (MCP) signaling domain"/>
    <property type="match status" value="1"/>
</dbReference>
<keyword evidence="2" id="KW-0614">Plasmid</keyword>
<protein>
    <recommendedName>
        <fullName evidence="4">Phage tail tape measure protein</fullName>
    </recommendedName>
</protein>
<evidence type="ECO:0000313" key="3">
    <source>
        <dbReference type="Proteomes" id="UP001239169"/>
    </source>
</evidence>
<dbReference type="Gene3D" id="1.10.287.950">
    <property type="entry name" value="Methyl-accepting chemotaxis protein"/>
    <property type="match status" value="1"/>
</dbReference>
<gene>
    <name evidence="2" type="ORF">QJS64_19705</name>
</gene>
<evidence type="ECO:0000256" key="1">
    <source>
        <dbReference type="SAM" id="MobiDB-lite"/>
    </source>
</evidence>
<evidence type="ECO:0000313" key="2">
    <source>
        <dbReference type="EMBL" id="WGX77431.1"/>
    </source>
</evidence>
<geneLocation type="plasmid" evidence="2 3">
    <name>unnamed2</name>
</geneLocation>
<keyword evidence="3" id="KW-1185">Reference proteome</keyword>
<name>A0ABY8R9P2_PARBF</name>
<reference evidence="2 3" key="1">
    <citation type="submission" date="2023-04" db="EMBL/GenBank/DDBJ databases">
        <title>Bacteria Genome Submission.</title>
        <authorList>
            <person name="Isaac P."/>
        </authorList>
    </citation>
    <scope>NUCLEOTIDE SEQUENCE [LARGE SCALE GENOMIC DNA]</scope>
    <source>
        <strain evidence="2 3">SampleS7P1</strain>
        <plasmid evidence="2 3">unnamed2</plasmid>
    </source>
</reference>
<proteinExistence type="predicted"/>
<sequence>MADKVAGLTFGVDVSQVDKAVRSLAELKNQSQQTGAGLQSLADAERRATAQTEEMNRALQRQKQETDKSKTSFSRIASAIDPTISKMANLRKATEELDKAWALGLVPG</sequence>
<dbReference type="EMBL" id="CP124687">
    <property type="protein sequence ID" value="WGX77431.1"/>
    <property type="molecule type" value="Genomic_DNA"/>
</dbReference>